<dbReference type="GO" id="GO:0050660">
    <property type="term" value="F:flavin adenine dinucleotide binding"/>
    <property type="evidence" value="ECO:0007669"/>
    <property type="project" value="InterPro"/>
</dbReference>
<proteinExistence type="predicted"/>
<keyword evidence="5" id="KW-0503">Monooxygenase</keyword>
<dbReference type="PANTHER" id="PTHR43098:SF5">
    <property type="entry name" value="DUAL-FUNCTIONAL MONOOXYGENASE_METHYLTRANSFERASE PSOF"/>
    <property type="match status" value="1"/>
</dbReference>
<dbReference type="OrthoDB" id="66881at2759"/>
<evidence type="ECO:0000313" key="6">
    <source>
        <dbReference type="Proteomes" id="UP000434172"/>
    </source>
</evidence>
<evidence type="ECO:0000256" key="4">
    <source>
        <dbReference type="ARBA" id="ARBA00023002"/>
    </source>
</evidence>
<dbReference type="InterPro" id="IPR050775">
    <property type="entry name" value="FAD-binding_Monooxygenases"/>
</dbReference>
<organism evidence="5 6">
    <name type="scientific">Colletotrichum asianum</name>
    <dbReference type="NCBI Taxonomy" id="702518"/>
    <lineage>
        <taxon>Eukaryota</taxon>
        <taxon>Fungi</taxon>
        <taxon>Dikarya</taxon>
        <taxon>Ascomycota</taxon>
        <taxon>Pezizomycotina</taxon>
        <taxon>Sordariomycetes</taxon>
        <taxon>Hypocreomycetidae</taxon>
        <taxon>Glomerellales</taxon>
        <taxon>Glomerellaceae</taxon>
        <taxon>Colletotrichum</taxon>
        <taxon>Colletotrichum gloeosporioides species complex</taxon>
    </lineage>
</organism>
<evidence type="ECO:0000256" key="2">
    <source>
        <dbReference type="ARBA" id="ARBA00022827"/>
    </source>
</evidence>
<evidence type="ECO:0000256" key="1">
    <source>
        <dbReference type="ARBA" id="ARBA00022630"/>
    </source>
</evidence>
<gene>
    <name evidence="5" type="ORF">GQ607_012352</name>
</gene>
<dbReference type="PANTHER" id="PTHR43098">
    <property type="entry name" value="L-ORNITHINE N(5)-MONOOXYGENASE-RELATED"/>
    <property type="match status" value="1"/>
</dbReference>
<dbReference type="Pfam" id="PF00743">
    <property type="entry name" value="FMO-like"/>
    <property type="match status" value="1"/>
</dbReference>
<dbReference type="GO" id="GO:0050661">
    <property type="term" value="F:NADP binding"/>
    <property type="evidence" value="ECO:0007669"/>
    <property type="project" value="InterPro"/>
</dbReference>
<keyword evidence="3" id="KW-0521">NADP</keyword>
<evidence type="ECO:0000256" key="3">
    <source>
        <dbReference type="ARBA" id="ARBA00022857"/>
    </source>
</evidence>
<dbReference type="Proteomes" id="UP000434172">
    <property type="component" value="Unassembled WGS sequence"/>
</dbReference>
<dbReference type="AlphaFoldDB" id="A0A8H3ZNN5"/>
<accession>A0A8H3ZNN5</accession>
<dbReference type="InterPro" id="IPR036188">
    <property type="entry name" value="FAD/NAD-bd_sf"/>
</dbReference>
<keyword evidence="1" id="KW-0285">Flavoprotein</keyword>
<evidence type="ECO:0000313" key="5">
    <source>
        <dbReference type="EMBL" id="KAF0320426.1"/>
    </source>
</evidence>
<reference evidence="5 6" key="1">
    <citation type="submission" date="2019-12" db="EMBL/GenBank/DDBJ databases">
        <title>A genome sequence resource for the geographically widespread anthracnose pathogen Colletotrichum asianum.</title>
        <authorList>
            <person name="Meng Y."/>
        </authorList>
    </citation>
    <scope>NUCLEOTIDE SEQUENCE [LARGE SCALE GENOMIC DNA]</scope>
    <source>
        <strain evidence="5 6">ICMP 18580</strain>
    </source>
</reference>
<name>A0A8H3ZNN5_9PEZI</name>
<dbReference type="SUPFAM" id="SSF51905">
    <property type="entry name" value="FAD/NAD(P)-binding domain"/>
    <property type="match status" value="2"/>
</dbReference>
<comment type="caution">
    <text evidence="5">The sequence shown here is derived from an EMBL/GenBank/DDBJ whole genome shotgun (WGS) entry which is preliminary data.</text>
</comment>
<protein>
    <submittedName>
        <fullName evidence="5">Cyclohexanone monooxygenase</fullName>
    </submittedName>
</protein>
<keyword evidence="6" id="KW-1185">Reference proteome</keyword>
<dbReference type="EMBL" id="WOWK01000083">
    <property type="protein sequence ID" value="KAF0320426.1"/>
    <property type="molecule type" value="Genomic_DNA"/>
</dbReference>
<dbReference type="PRINTS" id="PR00411">
    <property type="entry name" value="PNDRDTASEI"/>
</dbReference>
<dbReference type="GO" id="GO:0004499">
    <property type="term" value="F:N,N-dimethylaniline monooxygenase activity"/>
    <property type="evidence" value="ECO:0007669"/>
    <property type="project" value="InterPro"/>
</dbReference>
<dbReference type="InterPro" id="IPR020946">
    <property type="entry name" value="Flavin_mOase-like"/>
</dbReference>
<dbReference type="Gene3D" id="3.50.50.60">
    <property type="entry name" value="FAD/NAD(P)-binding domain"/>
    <property type="match status" value="2"/>
</dbReference>
<sequence>MAKQQFDALIIGAGLGGIHSLYHLRAIGLSKLKLIDLASDVGGTWHFNTYPGAMSDTESYLYRFPWDKEDLMTYPWPNHYVTQPEILAYLRHVVLKHDLRRYMQFNTEMRSATFDETKNVWLVEVCTGETFETRYLGTALGLLSRPNLPDIPGTDTFKGSIVHSHDWDADAEYRNKRIAVIGTGSTGTQIVTAVAPHAASLTVFQRTPQYSVPAGNKPVTTEYRERINQNYDDIWAQTRESSTAFGFQESTVPCMSVSPEDREKVFEKLWQQGNGFRFMFGGFGDITTNVEANEEACRFVRKKIAEIVKDPVKARKLTPTNRYARRPLCDSGYYEQFNRENVDVVNLRETEIVALTPKGIRTSDDVEHEVDLIVFATGFDTIDGSYTRLLIRGRNGRTMKDHWVGGAHSYMSVCCSHFPNMFMINGPQGPFCNIPSAVEASGELMLGVIKRAEEARKANGNGGSVALEVKEEAEDEWGFKCEEVSEGSLFKETNSWIFGANIPGKPVASRVWVGGLKSYREQVAKSFNDNLSDFRII</sequence>
<keyword evidence="4" id="KW-0560">Oxidoreductase</keyword>
<keyword evidence="2" id="KW-0274">FAD</keyword>